<reference evidence="1 2" key="1">
    <citation type="submission" date="2021-08" db="EMBL/GenBank/DDBJ databases">
        <title>WGS assembly of Ceratopteris richardii.</title>
        <authorList>
            <person name="Marchant D.B."/>
            <person name="Chen G."/>
            <person name="Jenkins J."/>
            <person name="Shu S."/>
            <person name="Leebens-Mack J."/>
            <person name="Grimwood J."/>
            <person name="Schmutz J."/>
            <person name="Soltis P."/>
            <person name="Soltis D."/>
            <person name="Chen Z.-H."/>
        </authorList>
    </citation>
    <scope>NUCLEOTIDE SEQUENCE [LARGE SCALE GENOMIC DNA]</scope>
    <source>
        <strain evidence="1">Whitten #5841</strain>
        <tissue evidence="1">Leaf</tissue>
    </source>
</reference>
<evidence type="ECO:0008006" key="3">
    <source>
        <dbReference type="Google" id="ProtNLM"/>
    </source>
</evidence>
<dbReference type="EMBL" id="CM035432">
    <property type="protein sequence ID" value="KAH7295359.1"/>
    <property type="molecule type" value="Genomic_DNA"/>
</dbReference>
<dbReference type="OMA" id="IPCTSTR"/>
<dbReference type="PANTHER" id="PTHR34560">
    <property type="entry name" value="POLYKETIDE CYCLASE/DEHYDRASE/LIPID TRANSPORT SUPERFAMILY PROTEIN"/>
    <property type="match status" value="1"/>
</dbReference>
<keyword evidence="2" id="KW-1185">Reference proteome</keyword>
<evidence type="ECO:0000313" key="2">
    <source>
        <dbReference type="Proteomes" id="UP000825935"/>
    </source>
</evidence>
<evidence type="ECO:0000313" key="1">
    <source>
        <dbReference type="EMBL" id="KAH7295359.1"/>
    </source>
</evidence>
<proteinExistence type="predicted"/>
<dbReference type="PANTHER" id="PTHR34560:SF1">
    <property type="entry name" value="START DOMAIN-CONTAINING PROTEIN"/>
    <property type="match status" value="1"/>
</dbReference>
<organism evidence="1 2">
    <name type="scientific">Ceratopteris richardii</name>
    <name type="common">Triangle waterfern</name>
    <dbReference type="NCBI Taxonomy" id="49495"/>
    <lineage>
        <taxon>Eukaryota</taxon>
        <taxon>Viridiplantae</taxon>
        <taxon>Streptophyta</taxon>
        <taxon>Embryophyta</taxon>
        <taxon>Tracheophyta</taxon>
        <taxon>Polypodiopsida</taxon>
        <taxon>Polypodiidae</taxon>
        <taxon>Polypodiales</taxon>
        <taxon>Pteridineae</taxon>
        <taxon>Pteridaceae</taxon>
        <taxon>Parkerioideae</taxon>
        <taxon>Ceratopteris</taxon>
    </lineage>
</organism>
<sequence length="518" mass="58451">MTIVEARHRLEASLATPALNSKDNVFRLVASQLAEAGSMPSSSSSSSTSFASSTSAASLCTFETRNEDSWFHEVVQNRCSQVWDLLELLRSASGEENHNLLVSAEDDVHSDGWKLKQDTGQLRVMYREGPKGTPYHTLLAEGLVYSPITSALCLAWEAPSYTLWWPQMTIPPFKVIESKWVKRGFNGEDISLIRVKVPWPLAAREVVMCAFELEVFDEELVIVLLHSFPETEECNKVSGIPDPLPNIVRMELVGGFALQRVSPEQSYFRTVANLDIKLEFVPPWLINFISRQLIGLGYKLYQKTLSSINKGEGNSKHFQDLIQTEPMYERIRKGLQLRKDKEATQKKVEDKEIHVTDYSEQDAYAETNIIKKSDMKEIIQGSEPIYESMCEFGSSYSDNVEDPSNNDAHSSVDPEVQKALNVLDRMISLVQSRKVGGAVVDVSADDNTSYRTATQPNCTQDMETLNMGQAVPRKVSQINEKKHEDHSRTGSSEVQITYKHSFFYSFFSCCRRRGSVKQ</sequence>
<gene>
    <name evidence="1" type="ORF">KP509_27G043600</name>
</gene>
<dbReference type="InterPro" id="IPR023393">
    <property type="entry name" value="START-like_dom_sf"/>
</dbReference>
<dbReference type="Proteomes" id="UP000825935">
    <property type="component" value="Chromosome 27"/>
</dbReference>
<dbReference type="OrthoDB" id="17317at2759"/>
<protein>
    <recommendedName>
        <fullName evidence="3">START domain-containing protein</fullName>
    </recommendedName>
</protein>
<name>A0A8T2RG21_CERRI</name>
<comment type="caution">
    <text evidence="1">The sequence shown here is derived from an EMBL/GenBank/DDBJ whole genome shotgun (WGS) entry which is preliminary data.</text>
</comment>
<accession>A0A8T2RG21</accession>
<dbReference type="Gene3D" id="3.30.530.20">
    <property type="match status" value="1"/>
</dbReference>
<dbReference type="AlphaFoldDB" id="A0A8T2RG21"/>
<dbReference type="SUPFAM" id="SSF55961">
    <property type="entry name" value="Bet v1-like"/>
    <property type="match status" value="1"/>
</dbReference>